<accession>A0A927BQ19</accession>
<feature type="coiled-coil region" evidence="6">
    <location>
        <begin position="82"/>
        <end position="109"/>
    </location>
</feature>
<evidence type="ECO:0000256" key="1">
    <source>
        <dbReference type="ARBA" id="ARBA00009369"/>
    </source>
</evidence>
<proteinExistence type="inferred from homology"/>
<keyword evidence="6" id="KW-0175">Coiled coil</keyword>
<comment type="similarity">
    <text evidence="1 5">Belongs to the MreC family.</text>
</comment>
<organism evidence="8 9">
    <name type="scientific">Paenibacillus sabuli</name>
    <dbReference type="NCBI Taxonomy" id="2772509"/>
    <lineage>
        <taxon>Bacteria</taxon>
        <taxon>Bacillati</taxon>
        <taxon>Bacillota</taxon>
        <taxon>Bacilli</taxon>
        <taxon>Bacillales</taxon>
        <taxon>Paenibacillaceae</taxon>
        <taxon>Paenibacillus</taxon>
    </lineage>
</organism>
<evidence type="ECO:0000256" key="6">
    <source>
        <dbReference type="SAM" id="Coils"/>
    </source>
</evidence>
<evidence type="ECO:0000256" key="4">
    <source>
        <dbReference type="ARBA" id="ARBA00032089"/>
    </source>
</evidence>
<dbReference type="Gene3D" id="2.40.10.350">
    <property type="entry name" value="Rod shape-determining protein MreC, domain 2"/>
    <property type="match status" value="1"/>
</dbReference>
<dbReference type="InterPro" id="IPR042177">
    <property type="entry name" value="Cell/Rod_1"/>
</dbReference>
<comment type="function">
    <text evidence="5">Involved in formation and maintenance of cell shape.</text>
</comment>
<evidence type="ECO:0000256" key="5">
    <source>
        <dbReference type="PIRNR" id="PIRNR038471"/>
    </source>
</evidence>
<evidence type="ECO:0000259" key="7">
    <source>
        <dbReference type="Pfam" id="PF04085"/>
    </source>
</evidence>
<sequence>MGNKRLFLLLIGLILFIAIMGFSLGERRNLTWPERFVNDTVAYVQQWFYRPAGYFAGLFEDVRTMGQIYDENERLRTALAAYARDKNAYDRMKLENERLMERLDFTEAQKTKNDYEYIFAHVISASPDPYNRTIKLDVGSKQGITENMVVTTVDGLVGYISRVYPLSSTVTPITELNGQAPDVKSIPATVDGKESESYGFIETYNRETGQLLMTRIAENDPLEEGDIVITSELATVFPHGIVIGEVVSRQVGDFGLTHTAYIEPAAQLDKLTDVFVVKVPLSQTELAEELAEQEGEASGAEAPGQ</sequence>
<dbReference type="AlphaFoldDB" id="A0A927BQ19"/>
<gene>
    <name evidence="8" type="primary">mreC</name>
    <name evidence="8" type="ORF">IDH44_05395</name>
</gene>
<protein>
    <recommendedName>
        <fullName evidence="2 5">Cell shape-determining protein MreC</fullName>
    </recommendedName>
    <alternativeName>
        <fullName evidence="4 5">Cell shape protein MreC</fullName>
    </alternativeName>
</protein>
<keyword evidence="9" id="KW-1185">Reference proteome</keyword>
<dbReference type="GO" id="GO:0008360">
    <property type="term" value="P:regulation of cell shape"/>
    <property type="evidence" value="ECO:0007669"/>
    <property type="project" value="UniProtKB-KW"/>
</dbReference>
<dbReference type="PANTHER" id="PTHR34138">
    <property type="entry name" value="CELL SHAPE-DETERMINING PROTEIN MREC"/>
    <property type="match status" value="1"/>
</dbReference>
<dbReference type="GO" id="GO:0005886">
    <property type="term" value="C:plasma membrane"/>
    <property type="evidence" value="ECO:0007669"/>
    <property type="project" value="TreeGrafter"/>
</dbReference>
<reference evidence="8" key="1">
    <citation type="submission" date="2020-09" db="EMBL/GenBank/DDBJ databases">
        <title>A novel bacterium of genus Paenibacillus, isolated from South China Sea.</title>
        <authorList>
            <person name="Huang H."/>
            <person name="Mo K."/>
            <person name="Hu Y."/>
        </authorList>
    </citation>
    <scope>NUCLEOTIDE SEQUENCE</scope>
    <source>
        <strain evidence="8">IB182496</strain>
    </source>
</reference>
<dbReference type="Gene3D" id="2.40.10.340">
    <property type="entry name" value="Rod shape-determining protein MreC, domain 1"/>
    <property type="match status" value="1"/>
</dbReference>
<evidence type="ECO:0000256" key="3">
    <source>
        <dbReference type="ARBA" id="ARBA00022960"/>
    </source>
</evidence>
<dbReference type="EMBL" id="JACXIZ010000011">
    <property type="protein sequence ID" value="MBD2844616.1"/>
    <property type="molecule type" value="Genomic_DNA"/>
</dbReference>
<name>A0A927BQ19_9BACL</name>
<dbReference type="PANTHER" id="PTHR34138:SF1">
    <property type="entry name" value="CELL SHAPE-DETERMINING PROTEIN MREC"/>
    <property type="match status" value="1"/>
</dbReference>
<dbReference type="RefSeq" id="WP_190915434.1">
    <property type="nucleotide sequence ID" value="NZ_JACXIZ010000011.1"/>
</dbReference>
<keyword evidence="3 5" id="KW-0133">Cell shape</keyword>
<comment type="caution">
    <text evidence="8">The sequence shown here is derived from an EMBL/GenBank/DDBJ whole genome shotgun (WGS) entry which is preliminary data.</text>
</comment>
<dbReference type="Proteomes" id="UP000621560">
    <property type="component" value="Unassembled WGS sequence"/>
</dbReference>
<dbReference type="InterPro" id="IPR007221">
    <property type="entry name" value="MreC"/>
</dbReference>
<dbReference type="InterPro" id="IPR055342">
    <property type="entry name" value="MreC_beta-barrel_core"/>
</dbReference>
<evidence type="ECO:0000313" key="8">
    <source>
        <dbReference type="EMBL" id="MBD2844616.1"/>
    </source>
</evidence>
<dbReference type="PIRSF" id="PIRSF038471">
    <property type="entry name" value="MreC"/>
    <property type="match status" value="1"/>
</dbReference>
<evidence type="ECO:0000313" key="9">
    <source>
        <dbReference type="Proteomes" id="UP000621560"/>
    </source>
</evidence>
<dbReference type="Pfam" id="PF04085">
    <property type="entry name" value="MreC"/>
    <property type="match status" value="1"/>
</dbReference>
<dbReference type="NCBIfam" id="TIGR00219">
    <property type="entry name" value="mreC"/>
    <property type="match status" value="1"/>
</dbReference>
<dbReference type="InterPro" id="IPR042175">
    <property type="entry name" value="Cell/Rod_MreC_2"/>
</dbReference>
<feature type="domain" description="Rod shape-determining protein MreC beta-barrel core" evidence="7">
    <location>
        <begin position="122"/>
        <end position="278"/>
    </location>
</feature>
<evidence type="ECO:0000256" key="2">
    <source>
        <dbReference type="ARBA" id="ARBA00013855"/>
    </source>
</evidence>